<protein>
    <submittedName>
        <fullName evidence="4">Translation initiation factor eIF-2B epsilon subunit, GEF</fullName>
    </submittedName>
</protein>
<sequence>MTAKETFSPGDAMRDIYTRGLVTGDFVLVMGDLVSNIRIDEVVKVHKERRKVNKDAIMTMVVKESGARHRTRDFVHGVLTSDLLMKNIYCYVAKDGYAARVKDTKSYDSISKDILSRWTFPLVPDNNHPAGHVYEHRRGNKYIAKDNSVILARQQLPSWIFHQVFENAQIISSVIGRDCVIGPGTIVDNSYIFDGTKIGAGCIIEKSIIGAGVIVRDDTRIEKGCLVGDGVMLNPALHLGPFERLSRRRDERGDDDDESDEEASDTEELEEDQEAARAKLGVDEYTLVWTQRPPEEDDDDDGVENAKNQRFMRIGDNASDIDESDPGSESEDSESEDSDDDSDIHLGNLPTSSTTSLDTTIPVLPSSDSQAESEFRHEVELSLERAFSEGHSVDNAAVELKTLRMASNVPIARVRDAVVAAIVEKINIIEGGGLPQRKEIAAVIGRWGPLIEKIGGFDAVETITALQIHCTTSDRLGLFGQILAALYQDDVVEEDDIRAWHKLSNKGVPDGSVKGEYEQVLGNWGEDDRTIRRARERRTRTTRRGRQ</sequence>
<dbReference type="InterPro" id="IPR051956">
    <property type="entry name" value="eIF2B_epsilon"/>
</dbReference>
<dbReference type="GO" id="GO:0005085">
    <property type="term" value="F:guanyl-nucleotide exchange factor activity"/>
    <property type="evidence" value="ECO:0007669"/>
    <property type="project" value="InterPro"/>
</dbReference>
<evidence type="ECO:0000256" key="2">
    <source>
        <dbReference type="SAM" id="MobiDB-lite"/>
    </source>
</evidence>
<dbReference type="Pfam" id="PF25084">
    <property type="entry name" value="LbH_EIF2B"/>
    <property type="match status" value="1"/>
</dbReference>
<comment type="caution">
    <text evidence="4">The sequence shown here is derived from an EMBL/GenBank/DDBJ whole genome shotgun (WGS) entry which is preliminary data.</text>
</comment>
<gene>
    <name evidence="4" type="primary">GCD6</name>
    <name evidence="4" type="ORF">VNI00_003466</name>
</gene>
<dbReference type="GO" id="GO:0003743">
    <property type="term" value="F:translation initiation factor activity"/>
    <property type="evidence" value="ECO:0007669"/>
    <property type="project" value="UniProtKB-KW"/>
</dbReference>
<dbReference type="GO" id="GO:0005851">
    <property type="term" value="C:eukaryotic translation initiation factor 2B complex"/>
    <property type="evidence" value="ECO:0007669"/>
    <property type="project" value="TreeGrafter"/>
</dbReference>
<feature type="compositionally biased region" description="Low complexity" evidence="2">
    <location>
        <begin position="351"/>
        <end position="360"/>
    </location>
</feature>
<dbReference type="SUPFAM" id="SSF48371">
    <property type="entry name" value="ARM repeat"/>
    <property type="match status" value="1"/>
</dbReference>
<evidence type="ECO:0000259" key="3">
    <source>
        <dbReference type="PROSITE" id="PS51363"/>
    </source>
</evidence>
<accession>A0AAW0DQG0</accession>
<dbReference type="InterPro" id="IPR011004">
    <property type="entry name" value="Trimer_LpxA-like_sf"/>
</dbReference>
<dbReference type="PANTHER" id="PTHR45887:SF1">
    <property type="entry name" value="TRANSLATION INITIATION FACTOR EIF-2B SUBUNIT EPSILON"/>
    <property type="match status" value="1"/>
</dbReference>
<dbReference type="AlphaFoldDB" id="A0AAW0DQG0"/>
<dbReference type="PANTHER" id="PTHR45887">
    <property type="entry name" value="TRANSLATION INITIATION FACTOR EIF-2B SUBUNIT EPSILON"/>
    <property type="match status" value="1"/>
</dbReference>
<dbReference type="InterPro" id="IPR016024">
    <property type="entry name" value="ARM-type_fold"/>
</dbReference>
<dbReference type="InterPro" id="IPR056764">
    <property type="entry name" value="LbH_EIF2B3/5"/>
</dbReference>
<dbReference type="Gene3D" id="2.160.10.10">
    <property type="entry name" value="Hexapeptide repeat proteins"/>
    <property type="match status" value="1"/>
</dbReference>
<dbReference type="GO" id="GO:0031369">
    <property type="term" value="F:translation initiation factor binding"/>
    <property type="evidence" value="ECO:0007669"/>
    <property type="project" value="InterPro"/>
</dbReference>
<dbReference type="EMBL" id="JAYKXP010000008">
    <property type="protein sequence ID" value="KAK7055003.1"/>
    <property type="molecule type" value="Genomic_DNA"/>
</dbReference>
<evidence type="ECO:0000313" key="5">
    <source>
        <dbReference type="Proteomes" id="UP001383192"/>
    </source>
</evidence>
<feature type="compositionally biased region" description="Acidic residues" evidence="2">
    <location>
        <begin position="253"/>
        <end position="273"/>
    </location>
</feature>
<dbReference type="Gene3D" id="1.25.40.180">
    <property type="match status" value="1"/>
</dbReference>
<name>A0AAW0DQG0_9AGAR</name>
<keyword evidence="4" id="KW-0648">Protein biosynthesis</keyword>
<dbReference type="Proteomes" id="UP001383192">
    <property type="component" value="Unassembled WGS sequence"/>
</dbReference>
<feature type="domain" description="W2" evidence="3">
    <location>
        <begin position="365"/>
        <end position="547"/>
    </location>
</feature>
<evidence type="ECO:0000256" key="1">
    <source>
        <dbReference type="ARBA" id="ARBA00022490"/>
    </source>
</evidence>
<keyword evidence="4" id="KW-0396">Initiation factor</keyword>
<dbReference type="SUPFAM" id="SSF51161">
    <property type="entry name" value="Trimeric LpxA-like enzymes"/>
    <property type="match status" value="1"/>
</dbReference>
<keyword evidence="1" id="KW-0963">Cytoplasm</keyword>
<dbReference type="InterPro" id="IPR044123">
    <property type="entry name" value="W2_eIF2B_epsilon"/>
</dbReference>
<dbReference type="InterPro" id="IPR003307">
    <property type="entry name" value="W2_domain"/>
</dbReference>
<dbReference type="PROSITE" id="PS51363">
    <property type="entry name" value="W2"/>
    <property type="match status" value="1"/>
</dbReference>
<reference evidence="4 5" key="1">
    <citation type="submission" date="2024-01" db="EMBL/GenBank/DDBJ databases">
        <title>A draft genome for a cacao thread blight-causing isolate of Paramarasmius palmivorus.</title>
        <authorList>
            <person name="Baruah I.K."/>
            <person name="Bukari Y."/>
            <person name="Amoako-Attah I."/>
            <person name="Meinhardt L.W."/>
            <person name="Bailey B.A."/>
            <person name="Cohen S.P."/>
        </authorList>
    </citation>
    <scope>NUCLEOTIDE SEQUENCE [LARGE SCALE GENOMIC DNA]</scope>
    <source>
        <strain evidence="4 5">GH-12</strain>
    </source>
</reference>
<feature type="compositionally biased region" description="Acidic residues" evidence="2">
    <location>
        <begin position="319"/>
        <end position="342"/>
    </location>
</feature>
<dbReference type="Pfam" id="PF02020">
    <property type="entry name" value="W2"/>
    <property type="match status" value="1"/>
</dbReference>
<keyword evidence="5" id="KW-1185">Reference proteome</keyword>
<feature type="region of interest" description="Disordered" evidence="2">
    <location>
        <begin position="247"/>
        <end position="373"/>
    </location>
</feature>
<organism evidence="4 5">
    <name type="scientific">Paramarasmius palmivorus</name>
    <dbReference type="NCBI Taxonomy" id="297713"/>
    <lineage>
        <taxon>Eukaryota</taxon>
        <taxon>Fungi</taxon>
        <taxon>Dikarya</taxon>
        <taxon>Basidiomycota</taxon>
        <taxon>Agaricomycotina</taxon>
        <taxon>Agaricomycetes</taxon>
        <taxon>Agaricomycetidae</taxon>
        <taxon>Agaricales</taxon>
        <taxon>Marasmiineae</taxon>
        <taxon>Marasmiaceae</taxon>
        <taxon>Paramarasmius</taxon>
    </lineage>
</organism>
<evidence type="ECO:0000313" key="4">
    <source>
        <dbReference type="EMBL" id="KAK7055003.1"/>
    </source>
</evidence>
<proteinExistence type="predicted"/>
<dbReference type="CDD" id="cd11558">
    <property type="entry name" value="W2_eIF2B_epsilon"/>
    <property type="match status" value="1"/>
</dbReference>